<evidence type="ECO:0000256" key="4">
    <source>
        <dbReference type="ARBA" id="ARBA00022989"/>
    </source>
</evidence>
<dbReference type="RefSeq" id="WP_130410554.1">
    <property type="nucleotide sequence ID" value="NZ_SHKX01000010.1"/>
</dbReference>
<dbReference type="AlphaFoldDB" id="A0A4Q7Z9T9"/>
<organism evidence="8 9">
    <name type="scientific">Fluviicoccus keumensis</name>
    <dbReference type="NCBI Taxonomy" id="1435465"/>
    <lineage>
        <taxon>Bacteria</taxon>
        <taxon>Pseudomonadati</taxon>
        <taxon>Pseudomonadota</taxon>
        <taxon>Gammaproteobacteria</taxon>
        <taxon>Moraxellales</taxon>
        <taxon>Moraxellaceae</taxon>
        <taxon>Fluviicoccus</taxon>
    </lineage>
</organism>
<feature type="transmembrane region" description="Helical" evidence="6">
    <location>
        <begin position="216"/>
        <end position="237"/>
    </location>
</feature>
<dbReference type="OrthoDB" id="9813617at2"/>
<dbReference type="InterPro" id="IPR051258">
    <property type="entry name" value="Diverse_Substrate_Transporter"/>
</dbReference>
<comment type="subcellular location">
    <subcellularLocation>
        <location evidence="1">Cell membrane</location>
        <topology evidence="1">Multi-pass membrane protein</topology>
    </subcellularLocation>
</comment>
<keyword evidence="3 6" id="KW-0812">Transmembrane</keyword>
<accession>A0A4Q7Z9T9</accession>
<dbReference type="InterPro" id="IPR037185">
    <property type="entry name" value="EmrE-like"/>
</dbReference>
<keyword evidence="9" id="KW-1185">Reference proteome</keyword>
<feature type="transmembrane region" description="Helical" evidence="6">
    <location>
        <begin position="70"/>
        <end position="96"/>
    </location>
</feature>
<gene>
    <name evidence="8" type="ORF">EV700_0254</name>
</gene>
<dbReference type="SUPFAM" id="SSF103481">
    <property type="entry name" value="Multidrug resistance efflux transporter EmrE"/>
    <property type="match status" value="2"/>
</dbReference>
<dbReference type="Gene3D" id="1.10.3730.20">
    <property type="match status" value="1"/>
</dbReference>
<evidence type="ECO:0000256" key="6">
    <source>
        <dbReference type="SAM" id="Phobius"/>
    </source>
</evidence>
<feature type="transmembrane region" description="Helical" evidence="6">
    <location>
        <begin position="102"/>
        <end position="119"/>
    </location>
</feature>
<evidence type="ECO:0000313" key="8">
    <source>
        <dbReference type="EMBL" id="RZU47300.1"/>
    </source>
</evidence>
<feature type="transmembrane region" description="Helical" evidence="6">
    <location>
        <begin position="39"/>
        <end position="58"/>
    </location>
</feature>
<feature type="transmembrane region" description="Helical" evidence="6">
    <location>
        <begin position="126"/>
        <end position="142"/>
    </location>
</feature>
<protein>
    <submittedName>
        <fullName evidence="8">Threonine/homoserine efflux transporter RhtA</fullName>
    </submittedName>
</protein>
<evidence type="ECO:0000256" key="1">
    <source>
        <dbReference type="ARBA" id="ARBA00004651"/>
    </source>
</evidence>
<reference evidence="8 9" key="1">
    <citation type="submission" date="2019-02" db="EMBL/GenBank/DDBJ databases">
        <title>Genomic Encyclopedia of Type Strains, Phase IV (KMG-IV): sequencing the most valuable type-strain genomes for metagenomic binning, comparative biology and taxonomic classification.</title>
        <authorList>
            <person name="Goeker M."/>
        </authorList>
    </citation>
    <scope>NUCLEOTIDE SEQUENCE [LARGE SCALE GENOMIC DNA]</scope>
    <source>
        <strain evidence="8 9">DSM 105135</strain>
    </source>
</reference>
<dbReference type="Pfam" id="PF00892">
    <property type="entry name" value="EamA"/>
    <property type="match status" value="2"/>
</dbReference>
<feature type="transmembrane region" description="Helical" evidence="6">
    <location>
        <begin position="154"/>
        <end position="173"/>
    </location>
</feature>
<dbReference type="EMBL" id="SHKX01000010">
    <property type="protein sequence ID" value="RZU47300.1"/>
    <property type="molecule type" value="Genomic_DNA"/>
</dbReference>
<dbReference type="PANTHER" id="PTHR42920:SF5">
    <property type="entry name" value="EAMA DOMAIN-CONTAINING PROTEIN"/>
    <property type="match status" value="1"/>
</dbReference>
<keyword evidence="4 6" id="KW-1133">Transmembrane helix</keyword>
<feature type="transmembrane region" description="Helical" evidence="6">
    <location>
        <begin position="249"/>
        <end position="268"/>
    </location>
</feature>
<dbReference type="Proteomes" id="UP000292423">
    <property type="component" value="Unassembled WGS sequence"/>
</dbReference>
<evidence type="ECO:0000313" key="9">
    <source>
        <dbReference type="Proteomes" id="UP000292423"/>
    </source>
</evidence>
<evidence type="ECO:0000256" key="2">
    <source>
        <dbReference type="ARBA" id="ARBA00022475"/>
    </source>
</evidence>
<evidence type="ECO:0000256" key="3">
    <source>
        <dbReference type="ARBA" id="ARBA00022692"/>
    </source>
</evidence>
<keyword evidence="2" id="KW-1003">Cell membrane</keyword>
<proteinExistence type="predicted"/>
<feature type="domain" description="EamA" evidence="7">
    <location>
        <begin position="155"/>
        <end position="291"/>
    </location>
</feature>
<feature type="transmembrane region" description="Helical" evidence="6">
    <location>
        <begin position="274"/>
        <end position="292"/>
    </location>
</feature>
<sequence>MTRNHTLGVLCVLLSAILFSAKSVLVKLAYQYAIDAETLLVLRMLFSLPFFLGMLWLAHEPGKRLNRKEWLGVILAGGAGYYGAGILDFMGLAYISASLERLLLFMYPTLTVFLSALFLKTRITGRVWLAILVSYTGMLLVFSGDRSAHSPQLWLGSLLVFGGALAYAGYLVASGELMKTVGAARFTALALTVATACALLHFSIQGSWRALASLPAPLWGLCAALGFFCTFLPASLITQGIRHIGAASAALIGAVGPVFTLMMGAVFLDEKLTGVQIAGGIFVLAGVVMISFRPSPPEVAPE</sequence>
<evidence type="ECO:0000259" key="7">
    <source>
        <dbReference type="Pfam" id="PF00892"/>
    </source>
</evidence>
<feature type="transmembrane region" description="Helical" evidence="6">
    <location>
        <begin position="185"/>
        <end position="204"/>
    </location>
</feature>
<comment type="caution">
    <text evidence="8">The sequence shown here is derived from an EMBL/GenBank/DDBJ whole genome shotgun (WGS) entry which is preliminary data.</text>
</comment>
<name>A0A4Q7Z9T9_9GAMM</name>
<keyword evidence="5 6" id="KW-0472">Membrane</keyword>
<feature type="domain" description="EamA" evidence="7">
    <location>
        <begin position="7"/>
        <end position="142"/>
    </location>
</feature>
<evidence type="ECO:0000256" key="5">
    <source>
        <dbReference type="ARBA" id="ARBA00023136"/>
    </source>
</evidence>
<dbReference type="InterPro" id="IPR000620">
    <property type="entry name" value="EamA_dom"/>
</dbReference>
<dbReference type="GO" id="GO:0005886">
    <property type="term" value="C:plasma membrane"/>
    <property type="evidence" value="ECO:0007669"/>
    <property type="project" value="UniProtKB-SubCell"/>
</dbReference>
<dbReference type="PANTHER" id="PTHR42920">
    <property type="entry name" value="OS03G0707200 PROTEIN-RELATED"/>
    <property type="match status" value="1"/>
</dbReference>